<dbReference type="AlphaFoldDB" id="A0A1D3D6W8"/>
<accession>A0A1D3D6W8</accession>
<protein>
    <recommendedName>
        <fullName evidence="1">Dynein attachment factor N-terminal domain-containing protein</fullName>
    </recommendedName>
</protein>
<dbReference type="GO" id="GO:0036159">
    <property type="term" value="P:inner dynein arm assembly"/>
    <property type="evidence" value="ECO:0007669"/>
    <property type="project" value="TreeGrafter"/>
</dbReference>
<sequence>MPLEPRLEGLYRRQVGAAVAADERRQLEDTTKKRAIVSAANYEEFRALVGTCHLKPMAREEMQNQPQRQFNRHAGAACGFDLSSGTVGVNSSNNNAPINLQLRNQAQLRREWEARDADPEDQCRVFLTAGFLSFLAQLRATAKAARLLLKNELEQVALLFRDAFAALHSPVGPDQIETHCESPGETRAAHDCCCNLQKRLADTSVPGAAKGDCPGAEVKACCRSKHAMVMLLHALGAPKLEA</sequence>
<reference evidence="2 3" key="1">
    <citation type="journal article" date="2016" name="BMC Genomics">
        <title>Comparative genomics reveals Cyclospora cayetanensis possesses coccidia-like metabolism and invasion components but unique surface antigens.</title>
        <authorList>
            <person name="Liu S."/>
            <person name="Wang L."/>
            <person name="Zheng H."/>
            <person name="Xu Z."/>
            <person name="Roellig D.M."/>
            <person name="Li N."/>
            <person name="Frace M.A."/>
            <person name="Tang K."/>
            <person name="Arrowood M.J."/>
            <person name="Moss D.M."/>
            <person name="Zhang L."/>
            <person name="Feng Y."/>
            <person name="Xiao L."/>
        </authorList>
    </citation>
    <scope>NUCLEOTIDE SEQUENCE [LARGE SCALE GENOMIC DNA]</scope>
    <source>
        <strain evidence="2 3">CHN_HEN01</strain>
    </source>
</reference>
<dbReference type="InterPro" id="IPR031733">
    <property type="entry name" value="Dynein_attach_N"/>
</dbReference>
<organism evidence="2 3">
    <name type="scientific">Cyclospora cayetanensis</name>
    <dbReference type="NCBI Taxonomy" id="88456"/>
    <lineage>
        <taxon>Eukaryota</taxon>
        <taxon>Sar</taxon>
        <taxon>Alveolata</taxon>
        <taxon>Apicomplexa</taxon>
        <taxon>Conoidasida</taxon>
        <taxon>Coccidia</taxon>
        <taxon>Eucoccidiorida</taxon>
        <taxon>Eimeriorina</taxon>
        <taxon>Eimeriidae</taxon>
        <taxon>Cyclospora</taxon>
    </lineage>
</organism>
<name>A0A1D3D6W8_9EIME</name>
<dbReference type="InParanoid" id="A0A1D3D6W8"/>
<dbReference type="GO" id="GO:0003351">
    <property type="term" value="P:epithelial cilium movement involved in extracellular fluid movement"/>
    <property type="evidence" value="ECO:0007669"/>
    <property type="project" value="TreeGrafter"/>
</dbReference>
<dbReference type="VEuPathDB" id="ToxoDB:LOC34618504"/>
<dbReference type="InterPro" id="IPR042422">
    <property type="entry name" value="CC103"/>
</dbReference>
<dbReference type="Proteomes" id="UP000095192">
    <property type="component" value="Unassembled WGS sequence"/>
</dbReference>
<dbReference type="Pfam" id="PF15867">
    <property type="entry name" value="Dynein_attach_N"/>
    <property type="match status" value="1"/>
</dbReference>
<proteinExistence type="predicted"/>
<dbReference type="GO" id="GO:0007368">
    <property type="term" value="P:determination of left/right symmetry"/>
    <property type="evidence" value="ECO:0007669"/>
    <property type="project" value="TreeGrafter"/>
</dbReference>
<evidence type="ECO:0000313" key="2">
    <source>
        <dbReference type="EMBL" id="OEH79196.1"/>
    </source>
</evidence>
<dbReference type="PANTHER" id="PTHR28572">
    <property type="entry name" value="COILED-COIL DOMAIN-CONTAINING PROTEIN 103"/>
    <property type="match status" value="1"/>
</dbReference>
<evidence type="ECO:0000313" key="3">
    <source>
        <dbReference type="Proteomes" id="UP000095192"/>
    </source>
</evidence>
<dbReference type="GO" id="GO:0036157">
    <property type="term" value="C:outer dynein arm"/>
    <property type="evidence" value="ECO:0007669"/>
    <property type="project" value="InterPro"/>
</dbReference>
<evidence type="ECO:0000259" key="1">
    <source>
        <dbReference type="Pfam" id="PF15867"/>
    </source>
</evidence>
<keyword evidence="3" id="KW-1185">Reference proteome</keyword>
<comment type="caution">
    <text evidence="2">The sequence shown here is derived from an EMBL/GenBank/DDBJ whole genome shotgun (WGS) entry which is preliminary data.</text>
</comment>
<feature type="domain" description="Dynein attachment factor N-terminal" evidence="1">
    <location>
        <begin position="13"/>
        <end position="70"/>
    </location>
</feature>
<dbReference type="EMBL" id="JROU02000464">
    <property type="protein sequence ID" value="OEH79196.1"/>
    <property type="molecule type" value="Genomic_DNA"/>
</dbReference>
<dbReference type="VEuPathDB" id="ToxoDB:cyc_01505"/>
<dbReference type="PANTHER" id="PTHR28572:SF1">
    <property type="entry name" value="COILED-COIL DOMAIN-CONTAINING PROTEIN 103"/>
    <property type="match status" value="1"/>
</dbReference>
<dbReference type="GO" id="GO:0005576">
    <property type="term" value="C:extracellular region"/>
    <property type="evidence" value="ECO:0007669"/>
    <property type="project" value="GOC"/>
</dbReference>
<gene>
    <name evidence="2" type="ORF">cyc_01505</name>
</gene>